<keyword evidence="3 11" id="KW-0863">Zinc-finger</keyword>
<keyword evidence="2" id="KW-0677">Repeat</keyword>
<evidence type="ECO:0000256" key="5">
    <source>
        <dbReference type="ARBA" id="ARBA00023015"/>
    </source>
</evidence>
<evidence type="ECO:0000256" key="6">
    <source>
        <dbReference type="ARBA" id="ARBA00023159"/>
    </source>
</evidence>
<dbReference type="PANTHER" id="PTHR10593">
    <property type="entry name" value="SERINE/THREONINE-PROTEIN KINASE RIO"/>
    <property type="match status" value="1"/>
</dbReference>
<feature type="region of interest" description="Disordered" evidence="12">
    <location>
        <begin position="460"/>
        <end position="498"/>
    </location>
</feature>
<gene>
    <name evidence="16" type="primary">LOC123425564</name>
</gene>
<evidence type="ECO:0000256" key="1">
    <source>
        <dbReference type="ARBA" id="ARBA00022723"/>
    </source>
</evidence>
<sequence length="868" mass="94949">MPPNPTEPEQPEAAATPAPPKKKRNLPGTPDPDAEVIALSPGTLMATNRFVCEVCGKGFQRDQNLQLHRRGHNLPWRLRQRGPGAAPPRRRVYVCPEPGCVHHSPARALGDLTGIKKHFCRKHGEKRWACPRCGKRYAVQADLKAHAKTCGTREYRCDCGTLFTRRDSFVTHRAFCGALVEETGRVLAVPTPPSPRPPDLEEVEENVDKDKEKEEENVDKHKEKEDEEGKGGEDENETSAVAEVDEPQHIEATREEPQPQPQRTPSPPSPMPQEQHPMVAIVPNLDEPVVVVEPIVDIKQEEEDKRDEDVCFQEADNYGDAELEDSNLPDNDTPMPPCFLPSPSDAIGTDGSSTSCGTVSSASNSIVPATTTSTFAGLFASATKSTTPQSRSLRDLIGVDPTFLCLAIGTPSSLFPQTDASNPSTFAPPPAPHISATALLQKAAEAGASQAGTSFLKEFGLASSSSSTPSRPPQGRSMDCSTQSQRPQGRFVDSSSIQSRLPQDRFIESSSTQCRLPQDRFIESSSTQSRLPQDRFIDSSPTQSRLPQDRFIDSSSTQFRLPQDRFIDNSSIQSRVPQDRFIDTSSTQSRLPQDRFIDSSSTQSRLPQDRFIDSSSTQSRLPQDRFIDNSMPSKLSQGRFMDTSLPSQQLLPQGRFFDNSPPSNLSQGRFFENSQPSNPPQGRFFINSPPSNLPHGRFTDYSTPGMFIDSSTLPRLPQGRYIDSLPQSRLPQGRYMDNSPPAQLPQRRLADNNPEQWHQRSNNHNQLMDMEPGPMVSGSLGLGLAYEGSNPRLPDLMMGQSPLFGPKPATLDFLGLGIGGTMGGGSTAANGGGLPALMVGGELDMGSAAQAPSPWEEAQRKTNGRTIL</sequence>
<feature type="region of interest" description="Disordered" evidence="12">
    <location>
        <begin position="321"/>
        <end position="363"/>
    </location>
</feature>
<evidence type="ECO:0000256" key="8">
    <source>
        <dbReference type="ARBA" id="ARBA00059785"/>
    </source>
</evidence>
<feature type="compositionally biased region" description="Polar residues" evidence="12">
    <location>
        <begin position="479"/>
        <end position="498"/>
    </location>
</feature>
<dbReference type="Pfam" id="PF22995">
    <property type="entry name" value="C2CH-3rd_BIRD-IDD"/>
    <property type="match status" value="1"/>
</dbReference>
<dbReference type="GO" id="GO:0003700">
    <property type="term" value="F:DNA-binding transcription factor activity"/>
    <property type="evidence" value="ECO:0000318"/>
    <property type="project" value="GO_Central"/>
</dbReference>
<dbReference type="InterPro" id="IPR013087">
    <property type="entry name" value="Znf_C2H2_type"/>
</dbReference>
<reference evidence="17" key="2">
    <citation type="journal article" date="2012" name="Nature">
        <title>A physical, genetic and functional sequence assembly of the barley genome.</title>
        <authorList>
            <consortium name="The International Barley Genome Sequencing Consortium"/>
            <person name="Mayer K.F."/>
            <person name="Waugh R."/>
            <person name="Brown J.W."/>
            <person name="Schulman A."/>
            <person name="Langridge P."/>
            <person name="Platzer M."/>
            <person name="Fincher G.B."/>
            <person name="Muehlbauer G.J."/>
            <person name="Sato K."/>
            <person name="Close T.J."/>
            <person name="Wise R.P."/>
            <person name="Stein N."/>
        </authorList>
    </citation>
    <scope>NUCLEOTIDE SEQUENCE [LARGE SCALE GENOMIC DNA]</scope>
    <source>
        <strain evidence="17">cv. Morex</strain>
    </source>
</reference>
<dbReference type="Pfam" id="PF00096">
    <property type="entry name" value="zf-C2H2"/>
    <property type="match status" value="1"/>
</dbReference>
<keyword evidence="5" id="KW-0805">Transcription regulation</keyword>
<keyword evidence="6" id="KW-0010">Activator</keyword>
<feature type="domain" description="C2H2-type" evidence="13">
    <location>
        <begin position="128"/>
        <end position="156"/>
    </location>
</feature>
<evidence type="ECO:0000256" key="9">
    <source>
        <dbReference type="ARBA" id="ARBA00072973"/>
    </source>
</evidence>
<feature type="compositionally biased region" description="Low complexity" evidence="12">
    <location>
        <begin position="348"/>
        <end position="363"/>
    </location>
</feature>
<keyword evidence="17" id="KW-1185">Reference proteome</keyword>
<dbReference type="PROSITE" id="PS00028">
    <property type="entry name" value="ZINC_FINGER_C2H2_1"/>
    <property type="match status" value="1"/>
</dbReference>
<protein>
    <recommendedName>
        <fullName evidence="9">Protein EARLY HEADING DATE 2</fullName>
    </recommendedName>
    <alternativeName>
        <fullName evidence="10">Protein RICE INDETERMINATE 1</fullName>
    </alternativeName>
</protein>
<feature type="compositionally biased region" description="Polar residues" evidence="12">
    <location>
        <begin position="660"/>
        <end position="676"/>
    </location>
</feature>
<evidence type="ECO:0000256" key="7">
    <source>
        <dbReference type="ARBA" id="ARBA00023163"/>
    </source>
</evidence>
<dbReference type="EMBL" id="AK357417">
    <property type="protein sequence ID" value="BAJ88631.1"/>
    <property type="molecule type" value="mRNA"/>
</dbReference>
<dbReference type="GO" id="GO:0008270">
    <property type="term" value="F:zinc ion binding"/>
    <property type="evidence" value="ECO:0007669"/>
    <property type="project" value="UniProtKB-KW"/>
</dbReference>
<reference evidence="16" key="4">
    <citation type="submission" date="2022-01" db="UniProtKB">
        <authorList>
            <consortium name="EnsemblPlants"/>
        </authorList>
    </citation>
    <scope>IDENTIFICATION</scope>
    <source>
        <strain evidence="16">subsp. vulgare</strain>
    </source>
</reference>
<dbReference type="RefSeq" id="XP_044965188.1">
    <property type="nucleotide sequence ID" value="XM_045109253.1"/>
</dbReference>
<dbReference type="Gene3D" id="3.30.160.60">
    <property type="entry name" value="Classic Zinc Finger"/>
    <property type="match status" value="2"/>
</dbReference>
<evidence type="ECO:0000259" key="13">
    <source>
        <dbReference type="PROSITE" id="PS50157"/>
    </source>
</evidence>
<feature type="region of interest" description="Disordered" evidence="12">
    <location>
        <begin position="1"/>
        <end position="34"/>
    </location>
</feature>
<feature type="domain" description="C2H2-type" evidence="13">
    <location>
        <begin position="50"/>
        <end position="72"/>
    </location>
</feature>
<dbReference type="PANTHER" id="PTHR10593:SF29">
    <property type="entry name" value="OS07G0581366 PROTEIN"/>
    <property type="match status" value="1"/>
</dbReference>
<evidence type="ECO:0000256" key="2">
    <source>
        <dbReference type="ARBA" id="ARBA00022737"/>
    </source>
</evidence>
<dbReference type="EMBL" id="AK362175">
    <property type="protein sequence ID" value="BAJ93379.1"/>
    <property type="molecule type" value="mRNA"/>
</dbReference>
<evidence type="ECO:0000256" key="3">
    <source>
        <dbReference type="ARBA" id="ARBA00022771"/>
    </source>
</evidence>
<dbReference type="GO" id="GO:0005634">
    <property type="term" value="C:nucleus"/>
    <property type="evidence" value="ECO:0000318"/>
    <property type="project" value="GO_Central"/>
</dbReference>
<feature type="compositionally biased region" description="Pro residues" evidence="12">
    <location>
        <begin position="258"/>
        <end position="271"/>
    </location>
</feature>
<dbReference type="AlphaFoldDB" id="F2D0L0"/>
<dbReference type="KEGG" id="hvg:123425564"/>
<comment type="function">
    <text evidence="8">Transcription activator that acts as a flowering master switch in both long and short days, independently of the circadian clock. Promotes flowering upstream of HD1 by up-regulating FTL1, FTL4, FTL5, FTL6, EHD1, HD3A and RFT1. Seems to repress FTL11 expression. May recognize the consensus motif 5'-TTTGTCGTAAT-3' in target gene promoters.</text>
</comment>
<dbReference type="OrthoDB" id="5428132at2759"/>
<accession>F2D0L0</accession>
<dbReference type="InterPro" id="IPR055185">
    <property type="entry name" value="C2CH-4th_BIRD-IDD"/>
</dbReference>
<evidence type="ECO:0000313" key="14">
    <source>
        <dbReference type="EMBL" id="BAJ88631.1"/>
    </source>
</evidence>
<proteinExistence type="evidence at transcript level"/>
<evidence type="ECO:0000256" key="12">
    <source>
        <dbReference type="SAM" id="MobiDB-lite"/>
    </source>
</evidence>
<dbReference type="FunFam" id="3.30.160.60:FF:000131">
    <property type="entry name" value="protein indeterminate-domain 5, chloroplastic-like"/>
    <property type="match status" value="1"/>
</dbReference>
<dbReference type="GeneID" id="123425564"/>
<dbReference type="Proteomes" id="UP000011116">
    <property type="component" value="Chromosome 2H"/>
</dbReference>
<name>F2D0L0_HORVV</name>
<feature type="compositionally biased region" description="Basic and acidic residues" evidence="12">
    <location>
        <begin position="246"/>
        <end position="257"/>
    </location>
</feature>
<feature type="region of interest" description="Disordered" evidence="12">
    <location>
        <begin position="520"/>
        <end position="555"/>
    </location>
</feature>
<feature type="region of interest" description="Disordered" evidence="12">
    <location>
        <begin position="571"/>
        <end position="631"/>
    </location>
</feature>
<evidence type="ECO:0000313" key="17">
    <source>
        <dbReference type="Proteomes" id="UP000011116"/>
    </source>
</evidence>
<evidence type="ECO:0000256" key="10">
    <source>
        <dbReference type="ARBA" id="ARBA00083437"/>
    </source>
</evidence>
<dbReference type="SMART" id="SM00355">
    <property type="entry name" value="ZnF_C2H2"/>
    <property type="match status" value="3"/>
</dbReference>
<feature type="region of interest" description="Disordered" evidence="12">
    <location>
        <begin position="187"/>
        <end position="280"/>
    </location>
</feature>
<dbReference type="InterPro" id="IPR055186">
    <property type="entry name" value="C2H2-2nd_BIRD-IDD"/>
</dbReference>
<feature type="region of interest" description="Disordered" evidence="12">
    <location>
        <begin position="658"/>
        <end position="681"/>
    </location>
</feature>
<dbReference type="Pfam" id="PF22996">
    <property type="entry name" value="C2H2-2nd_BIRD-IDD"/>
    <property type="match status" value="1"/>
</dbReference>
<dbReference type="EnsemblPlants" id="HORVU.MOREX.r3.2HG0131300.1">
    <property type="protein sequence ID" value="HORVU.MOREX.r3.2HG0131300.1"/>
    <property type="gene ID" value="HORVU.MOREX.r3.2HG0131300"/>
</dbReference>
<dbReference type="InterPro" id="IPR031140">
    <property type="entry name" value="IDD1-16"/>
</dbReference>
<evidence type="ECO:0000313" key="16">
    <source>
        <dbReference type="EnsemblPlants" id="HORVU.MOREX.r3.2HG0131300.1"/>
    </source>
</evidence>
<evidence type="ECO:0000256" key="4">
    <source>
        <dbReference type="ARBA" id="ARBA00022833"/>
    </source>
</evidence>
<reference evidence="14" key="1">
    <citation type="journal article" date="2011" name="Plant Physiol.">
        <title>Comprehensive sequence analysis of 24,783 barley full-length cDNAs derived from 12 clone libraries.</title>
        <authorList>
            <person name="Matsumoto T."/>
            <person name="Tanaka T."/>
            <person name="Sakai H."/>
            <person name="Amano N."/>
            <person name="Kanamori H."/>
            <person name="Kurita K."/>
            <person name="Kikuta A."/>
            <person name="Kamiya K."/>
            <person name="Yamamoto M."/>
            <person name="Ikawa H."/>
            <person name="Fujii N."/>
            <person name="Hori K."/>
            <person name="Itoh T."/>
            <person name="Sato K."/>
        </authorList>
    </citation>
    <scope>NUCLEOTIDE SEQUENCE</scope>
    <source>
        <tissue evidence="14">Shoot</tissue>
        <tissue evidence="15">Shoot and root</tissue>
    </source>
</reference>
<feature type="compositionally biased region" description="Basic and acidic residues" evidence="12">
    <location>
        <begin position="206"/>
        <end position="233"/>
    </location>
</feature>
<dbReference type="Gramene" id="HORVU.MOREX.r3.2HG0131300.1">
    <property type="protein sequence ID" value="HORVU.MOREX.r3.2HG0131300.1"/>
    <property type="gene ID" value="HORVU.MOREX.r3.2HG0131300"/>
</dbReference>
<dbReference type="Gramene" id="HORVU.MOREX.r2.2HG0108280.1">
    <property type="protein sequence ID" value="HORVU.MOREX.r2.2HG0108280.1"/>
    <property type="gene ID" value="HORVU.MOREX.r2.2HG0108280"/>
</dbReference>
<evidence type="ECO:0000256" key="11">
    <source>
        <dbReference type="PROSITE-ProRule" id="PRU00042"/>
    </source>
</evidence>
<keyword evidence="1" id="KW-0479">Metal-binding</keyword>
<dbReference type="Pfam" id="PF22992">
    <property type="entry name" value="C2CH-4th_BIRD-IDD"/>
    <property type="match status" value="1"/>
</dbReference>
<organism evidence="14">
    <name type="scientific">Hordeum vulgare subsp. vulgare</name>
    <name type="common">Domesticated barley</name>
    <dbReference type="NCBI Taxonomy" id="112509"/>
    <lineage>
        <taxon>Eukaryota</taxon>
        <taxon>Viridiplantae</taxon>
        <taxon>Streptophyta</taxon>
        <taxon>Embryophyta</taxon>
        <taxon>Tracheophyta</taxon>
        <taxon>Spermatophyta</taxon>
        <taxon>Magnoliopsida</taxon>
        <taxon>Liliopsida</taxon>
        <taxon>Poales</taxon>
        <taxon>Poaceae</taxon>
        <taxon>BOP clade</taxon>
        <taxon>Pooideae</taxon>
        <taxon>Triticodae</taxon>
        <taxon>Triticeae</taxon>
        <taxon>Hordeinae</taxon>
        <taxon>Hordeum</taxon>
    </lineage>
</organism>
<keyword evidence="7" id="KW-0804">Transcription</keyword>
<dbReference type="FunFam" id="3.30.160.60:FF:000554">
    <property type="entry name" value="protein indeterminate-domain 12-like"/>
    <property type="match status" value="1"/>
</dbReference>
<dbReference type="InterPro" id="IPR055187">
    <property type="entry name" value="C2CH-3rd_BIRD-IDD"/>
</dbReference>
<dbReference type="InterPro" id="IPR036236">
    <property type="entry name" value="Znf_C2H2_sf"/>
</dbReference>
<evidence type="ECO:0000313" key="15">
    <source>
        <dbReference type="EMBL" id="BAJ93379.1"/>
    </source>
</evidence>
<feature type="region of interest" description="Disordered" evidence="12">
    <location>
        <begin position="846"/>
        <end position="868"/>
    </location>
</feature>
<dbReference type="PROSITE" id="PS50157">
    <property type="entry name" value="ZINC_FINGER_C2H2_2"/>
    <property type="match status" value="2"/>
</dbReference>
<keyword evidence="4" id="KW-0862">Zinc</keyword>
<dbReference type="SUPFAM" id="SSF57667">
    <property type="entry name" value="beta-beta-alpha zinc fingers"/>
    <property type="match status" value="1"/>
</dbReference>
<reference evidence="16" key="3">
    <citation type="submission" date="2020-10" db="EMBL/GenBank/DDBJ databases">
        <authorList>
            <person name="Scholz U."/>
            <person name="Mascher M."/>
            <person name="Fiebig A."/>
        </authorList>
    </citation>
    <scope>NUCLEOTIDE SEQUENCE [LARGE SCALE GENOMIC DNA]</scope>
    <source>
        <strain evidence="16">cv. Morex</strain>
    </source>
</reference>